<evidence type="ECO:0000313" key="3">
    <source>
        <dbReference type="Proteomes" id="UP000255355"/>
    </source>
</evidence>
<protein>
    <recommendedName>
        <fullName evidence="4">Cytochrome P450</fullName>
    </recommendedName>
</protein>
<evidence type="ECO:0000256" key="1">
    <source>
        <dbReference type="SAM" id="MobiDB-lite"/>
    </source>
</evidence>
<proteinExistence type="predicted"/>
<keyword evidence="3" id="KW-1185">Reference proteome</keyword>
<reference evidence="2 3" key="1">
    <citation type="submission" date="2018-07" db="EMBL/GenBank/DDBJ databases">
        <title>Genomic Encyclopedia of Type Strains, Phase IV (KMG-IV): sequencing the most valuable type-strain genomes for metagenomic binning, comparative biology and taxonomic classification.</title>
        <authorList>
            <person name="Goeker M."/>
        </authorList>
    </citation>
    <scope>NUCLEOTIDE SEQUENCE [LARGE SCALE GENOMIC DNA]</scope>
    <source>
        <strain evidence="2 3">DSM 44952</strain>
    </source>
</reference>
<dbReference type="RefSeq" id="WP_147289088.1">
    <property type="nucleotide sequence ID" value="NZ_QQAZ01000013.1"/>
</dbReference>
<name>A0A370GP43_9NOCA</name>
<dbReference type="InterPro" id="IPR036396">
    <property type="entry name" value="Cyt_P450_sf"/>
</dbReference>
<dbReference type="EMBL" id="QQAZ01000013">
    <property type="protein sequence ID" value="RDI45281.1"/>
    <property type="molecule type" value="Genomic_DNA"/>
</dbReference>
<dbReference type="GO" id="GO:0016705">
    <property type="term" value="F:oxidoreductase activity, acting on paired donors, with incorporation or reduction of molecular oxygen"/>
    <property type="evidence" value="ECO:0007669"/>
    <property type="project" value="InterPro"/>
</dbReference>
<dbReference type="OrthoDB" id="9764248at2"/>
<dbReference type="AlphaFoldDB" id="A0A370GP43"/>
<comment type="caution">
    <text evidence="2">The sequence shown here is derived from an EMBL/GenBank/DDBJ whole genome shotgun (WGS) entry which is preliminary data.</text>
</comment>
<evidence type="ECO:0000313" key="2">
    <source>
        <dbReference type="EMBL" id="RDI45281.1"/>
    </source>
</evidence>
<dbReference type="Proteomes" id="UP000255355">
    <property type="component" value="Unassembled WGS sequence"/>
</dbReference>
<dbReference type="GO" id="GO:0020037">
    <property type="term" value="F:heme binding"/>
    <property type="evidence" value="ECO:0007669"/>
    <property type="project" value="InterPro"/>
</dbReference>
<dbReference type="SUPFAM" id="SSF48264">
    <property type="entry name" value="Cytochrome P450"/>
    <property type="match status" value="1"/>
</dbReference>
<dbReference type="STRING" id="1210089.GCA_001613165_03074"/>
<evidence type="ECO:0008006" key="4">
    <source>
        <dbReference type="Google" id="ProtNLM"/>
    </source>
</evidence>
<dbReference type="GO" id="GO:0005506">
    <property type="term" value="F:iron ion binding"/>
    <property type="evidence" value="ECO:0007669"/>
    <property type="project" value="InterPro"/>
</dbReference>
<gene>
    <name evidence="2" type="ORF">DFR68_11350</name>
</gene>
<organism evidence="2 3">
    <name type="scientific">Nocardia mexicana</name>
    <dbReference type="NCBI Taxonomy" id="279262"/>
    <lineage>
        <taxon>Bacteria</taxon>
        <taxon>Bacillati</taxon>
        <taxon>Actinomycetota</taxon>
        <taxon>Actinomycetes</taxon>
        <taxon>Mycobacteriales</taxon>
        <taxon>Nocardiaceae</taxon>
        <taxon>Nocardia</taxon>
    </lineage>
</organism>
<dbReference type="GO" id="GO:0004497">
    <property type="term" value="F:monooxygenase activity"/>
    <property type="evidence" value="ECO:0007669"/>
    <property type="project" value="InterPro"/>
</dbReference>
<sequence length="508" mass="54798">MPDPLGDSNSRRLHVVDADSADAPEPRTPPPASPRETAAFHALTAGPRLPRPPLGPLAALAPSTPRLARAFLKRVGAAHDGAPVRIPTPAGPVVLPCTIDDADELARAVLDGEPGSLKMAVSADGRRQVRHSCPPHGWDWTPARDHLRALAAAEAERLLRQRRFDDRLPWDIVLAGWDRLCRRIVLGDAAADDALLHRDIRARYQAPLTALGQAEQTLNQRIEPYLRAPEAGTLAAVVDASAAAQVSAHMLLTLTRSLDRGARALALWATAGGAPAAAVAESGRLWPDWSHMVYVVAAPFRWRGFEFSCGDPILVPVAWLLRDDRAFTDPDRYAPGREDRRRAAAFPAARVCGGTTNCPAEELVSETLTAFLETITTASNPTLVEPRTLSAECLPARLDADRIRMEFIARDPLPRDSAVLMFDTGSVEDLVMRGNRPGRYGELAAASAARLRDHAQRLRDCADGVDLADDRFHDVRSLLFVQADRCACAAADVEAAARGFGATSRGGL</sequence>
<accession>A0A370GP43</accession>
<dbReference type="Gene3D" id="1.10.630.10">
    <property type="entry name" value="Cytochrome P450"/>
    <property type="match status" value="1"/>
</dbReference>
<feature type="region of interest" description="Disordered" evidence="1">
    <location>
        <begin position="1"/>
        <end position="37"/>
    </location>
</feature>